<dbReference type="Proteomes" id="UP000243688">
    <property type="component" value="Unassembled WGS sequence"/>
</dbReference>
<keyword evidence="1" id="KW-0732">Signal</keyword>
<sequence>MHLHKSTTARARTFKAFGRALACIAAVAVATAPEATRAASALSALTTSPIRIVVDGRETINDVPARLENGRVLAPVRALAEALGAEVRWDASTRTVFVTNRKPYDPPTVFPPVSPPVFPWDPPQQAGRDPNVDAPASATPEAILRAYFRTLSVASNLRPEQAGAAGGTVGMGTSPYTAAYEYWTTSWQNSHSLEQFISSWEGYAGLELLRLLPAGAQDGHPRFFVEIRTVEAVGDPPRFGVFYKFGFFTMTETSAGWRIADGAFEPENLAWRLGGHQPWLGDPVSVAIVAGLKHSIDEPPGEPVLEENADGTATVWFVGRDGRDAGAVRLVRREDGIWTVLETFFVNPAKPTSASGTSR</sequence>
<name>A0A2A6DZW6_9BACL</name>
<organism evidence="3 4">
    <name type="scientific">Candidatus Reconcilbacillus cellulovorans</name>
    <dbReference type="NCBI Taxonomy" id="1906605"/>
    <lineage>
        <taxon>Bacteria</taxon>
        <taxon>Bacillati</taxon>
        <taxon>Bacillota</taxon>
        <taxon>Bacilli</taxon>
        <taxon>Bacillales</taxon>
        <taxon>Paenibacillaceae</taxon>
        <taxon>Candidatus Reconcilbacillus</taxon>
    </lineage>
</organism>
<proteinExistence type="predicted"/>
<dbReference type="EMBL" id="MOXJ01000016">
    <property type="protein sequence ID" value="PDO10293.1"/>
    <property type="molecule type" value="Genomic_DNA"/>
</dbReference>
<dbReference type="InterPro" id="IPR036582">
    <property type="entry name" value="Mao_N_sf"/>
</dbReference>
<comment type="caution">
    <text evidence="3">The sequence shown here is derived from an EMBL/GenBank/DDBJ whole genome shotgun (WGS) entry which is preliminary data.</text>
</comment>
<dbReference type="AlphaFoldDB" id="A0A2A6DZW6"/>
<evidence type="ECO:0000259" key="2">
    <source>
        <dbReference type="Pfam" id="PF07833"/>
    </source>
</evidence>
<dbReference type="Pfam" id="PF07833">
    <property type="entry name" value="Cu_amine_oxidN1"/>
    <property type="match status" value="1"/>
</dbReference>
<reference evidence="3 4" key="1">
    <citation type="submission" date="2016-12" db="EMBL/GenBank/DDBJ databases">
        <title>Candidatus Reconcilibacillus cellulovorans genome.</title>
        <authorList>
            <person name="Kolinko S."/>
            <person name="Wu Y.-W."/>
            <person name="Tachea F."/>
            <person name="Denzel E."/>
            <person name="Hiras J."/>
            <person name="Baecker N."/>
            <person name="Chan L.J."/>
            <person name="Eichorst S.A."/>
            <person name="Frey D."/>
            <person name="Adams P.D."/>
            <person name="Pray T."/>
            <person name="Tanjore D."/>
            <person name="Petzold C.J."/>
            <person name="Gladden J.M."/>
            <person name="Simmons B.A."/>
            <person name="Singer S.W."/>
        </authorList>
    </citation>
    <scope>NUCLEOTIDE SEQUENCE [LARGE SCALE GENOMIC DNA]</scope>
    <source>
        <strain evidence="3">JTherm</strain>
    </source>
</reference>
<feature type="chain" id="PRO_5039100830" description="Copper amine oxidase-like N-terminal domain-containing protein" evidence="1">
    <location>
        <begin position="31"/>
        <end position="359"/>
    </location>
</feature>
<gene>
    <name evidence="3" type="ORF">BLM47_08040</name>
</gene>
<dbReference type="InterPro" id="IPR012854">
    <property type="entry name" value="Cu_amine_oxidase-like_N"/>
</dbReference>
<dbReference type="Gene3D" id="3.30.457.10">
    <property type="entry name" value="Copper amine oxidase-like, N-terminal domain"/>
    <property type="match status" value="1"/>
</dbReference>
<feature type="domain" description="Copper amine oxidase-like N-terminal" evidence="2">
    <location>
        <begin position="53"/>
        <end position="100"/>
    </location>
</feature>
<feature type="signal peptide" evidence="1">
    <location>
        <begin position="1"/>
        <end position="30"/>
    </location>
</feature>
<evidence type="ECO:0000256" key="1">
    <source>
        <dbReference type="SAM" id="SignalP"/>
    </source>
</evidence>
<accession>A0A2A6DZW6</accession>
<protein>
    <recommendedName>
        <fullName evidence="2">Copper amine oxidase-like N-terminal domain-containing protein</fullName>
    </recommendedName>
</protein>
<evidence type="ECO:0000313" key="3">
    <source>
        <dbReference type="EMBL" id="PDO10293.1"/>
    </source>
</evidence>
<evidence type="ECO:0000313" key="4">
    <source>
        <dbReference type="Proteomes" id="UP000243688"/>
    </source>
</evidence>
<dbReference type="SUPFAM" id="SSF55383">
    <property type="entry name" value="Copper amine oxidase, domain N"/>
    <property type="match status" value="1"/>
</dbReference>